<feature type="region of interest" description="Disordered" evidence="1">
    <location>
        <begin position="1"/>
        <end position="43"/>
    </location>
</feature>
<proteinExistence type="predicted"/>
<dbReference type="HOGENOM" id="CLU_2135000_0_0_1"/>
<evidence type="ECO:0000313" key="2">
    <source>
        <dbReference type="EMBL" id="ESZ97822.1"/>
    </source>
</evidence>
<keyword evidence="3" id="KW-1185">Reference proteome</keyword>
<dbReference type="AlphaFoldDB" id="W9CM35"/>
<sequence length="113" mass="12678">MAGARDTVPLRIPSSGRNSPTISSRAQEDAQEAPSRPQFLPLTRRTYAPKVPHPDAISLEKFGIVTSIVYEDGVYDDDWNHWDNATTELLLLESYVLGKIDWPITLDHPTFVT</sequence>
<organism evidence="2 3">
    <name type="scientific">Sclerotinia borealis (strain F-4128)</name>
    <dbReference type="NCBI Taxonomy" id="1432307"/>
    <lineage>
        <taxon>Eukaryota</taxon>
        <taxon>Fungi</taxon>
        <taxon>Dikarya</taxon>
        <taxon>Ascomycota</taxon>
        <taxon>Pezizomycotina</taxon>
        <taxon>Leotiomycetes</taxon>
        <taxon>Helotiales</taxon>
        <taxon>Sclerotiniaceae</taxon>
        <taxon>Sclerotinia</taxon>
    </lineage>
</organism>
<reference evidence="2 3" key="1">
    <citation type="journal article" date="2014" name="Genome Announc.">
        <title>Draft genome sequence of Sclerotinia borealis, a psychrophilic plant pathogenic fungus.</title>
        <authorList>
            <person name="Mardanov A.V."/>
            <person name="Beletsky A.V."/>
            <person name="Kadnikov V.V."/>
            <person name="Ignatov A.N."/>
            <person name="Ravin N.V."/>
        </authorList>
    </citation>
    <scope>NUCLEOTIDE SEQUENCE [LARGE SCALE GENOMIC DNA]</scope>
    <source>
        <strain evidence="3">F-4157</strain>
    </source>
</reference>
<name>W9CM35_SCLBF</name>
<evidence type="ECO:0000313" key="3">
    <source>
        <dbReference type="Proteomes" id="UP000019487"/>
    </source>
</evidence>
<dbReference type="EMBL" id="AYSA01000068">
    <property type="protein sequence ID" value="ESZ97822.1"/>
    <property type="molecule type" value="Genomic_DNA"/>
</dbReference>
<feature type="compositionally biased region" description="Polar residues" evidence="1">
    <location>
        <begin position="15"/>
        <end position="25"/>
    </location>
</feature>
<dbReference type="Proteomes" id="UP000019487">
    <property type="component" value="Unassembled WGS sequence"/>
</dbReference>
<evidence type="ECO:0000256" key="1">
    <source>
        <dbReference type="SAM" id="MobiDB-lite"/>
    </source>
</evidence>
<protein>
    <submittedName>
        <fullName evidence="2">Uncharacterized protein</fullName>
    </submittedName>
</protein>
<comment type="caution">
    <text evidence="2">The sequence shown here is derived from an EMBL/GenBank/DDBJ whole genome shotgun (WGS) entry which is preliminary data.</text>
</comment>
<gene>
    <name evidence="2" type="ORF">SBOR_1831</name>
</gene>
<accession>W9CM35</accession>